<sequence length="69" mass="8090">MDKNLTNTIELIINKTISYNDIEQGDEIAEALLYQFNEKLQEHGERGPTAKLWIQYFHMVSIAKENYKS</sequence>
<evidence type="ECO:0000313" key="2">
    <source>
        <dbReference type="Proteomes" id="UP000663880"/>
    </source>
</evidence>
<proteinExistence type="predicted"/>
<dbReference type="Proteomes" id="UP000663880">
    <property type="component" value="Unassembled WGS sequence"/>
</dbReference>
<evidence type="ECO:0000313" key="1">
    <source>
        <dbReference type="EMBL" id="CAF4938576.1"/>
    </source>
</evidence>
<keyword evidence="2" id="KW-1185">Reference proteome</keyword>
<dbReference type="AlphaFoldDB" id="A0A821X9Z5"/>
<protein>
    <submittedName>
        <fullName evidence="1">Uncharacterized protein</fullName>
    </submittedName>
</protein>
<comment type="caution">
    <text evidence="1">The sequence shown here is derived from an EMBL/GenBank/DDBJ whole genome shotgun (WGS) entry which is preliminary data.</text>
</comment>
<reference evidence="1" key="1">
    <citation type="submission" date="2021-02" db="EMBL/GenBank/DDBJ databases">
        <authorList>
            <person name="Steward A R."/>
        </authorList>
    </citation>
    <scope>NUCLEOTIDE SEQUENCE</scope>
</reference>
<gene>
    <name evidence="1" type="ORF">PMACD_LOCUS14514</name>
</gene>
<dbReference type="EMBL" id="CAJOBZ010000065">
    <property type="protein sequence ID" value="CAF4938576.1"/>
    <property type="molecule type" value="Genomic_DNA"/>
</dbReference>
<accession>A0A821X9Z5</accession>
<dbReference type="OrthoDB" id="6753017at2759"/>
<organism evidence="1 2">
    <name type="scientific">Pieris macdunnoughi</name>
    <dbReference type="NCBI Taxonomy" id="345717"/>
    <lineage>
        <taxon>Eukaryota</taxon>
        <taxon>Metazoa</taxon>
        <taxon>Ecdysozoa</taxon>
        <taxon>Arthropoda</taxon>
        <taxon>Hexapoda</taxon>
        <taxon>Insecta</taxon>
        <taxon>Pterygota</taxon>
        <taxon>Neoptera</taxon>
        <taxon>Endopterygota</taxon>
        <taxon>Lepidoptera</taxon>
        <taxon>Glossata</taxon>
        <taxon>Ditrysia</taxon>
        <taxon>Papilionoidea</taxon>
        <taxon>Pieridae</taxon>
        <taxon>Pierinae</taxon>
        <taxon>Pieris</taxon>
    </lineage>
</organism>
<name>A0A821X9Z5_9NEOP</name>